<accession>A0A7T0C4K4</accession>
<reference evidence="3" key="1">
    <citation type="submission" date="2020-02" db="EMBL/GenBank/DDBJ databases">
        <title>Genomic and physiological characterization of two novel Nitrospinaceae genera.</title>
        <authorList>
            <person name="Mueller A.J."/>
            <person name="Jung M.-Y."/>
            <person name="Strachan C.R."/>
            <person name="Herbold C.W."/>
            <person name="Kirkegaard R.H."/>
            <person name="Daims H."/>
        </authorList>
    </citation>
    <scope>NUCLEOTIDE SEQUENCE [LARGE SCALE GENOMIC DNA]</scope>
</reference>
<sequence length="164" mass="18716">MAAQTPTPETIAKILLDEANLAFCETAERKDEKGKRTLEGSGWDEGKMDGEYDQSDYEKILEWQMKAAQICDEKPELEQTTADMFQTVSADNAADIIKQIQEDEHLLGLARGAITVFMLRFPTVQSFVNKGHPLVLAVDEYMLENADAQNWHDYHFIGNEFRWL</sequence>
<dbReference type="EMBL" id="CP048620">
    <property type="protein sequence ID" value="QPJ66403.1"/>
    <property type="molecule type" value="Genomic_DNA"/>
</dbReference>
<evidence type="ECO:0000313" key="3">
    <source>
        <dbReference type="Proteomes" id="UP000594464"/>
    </source>
</evidence>
<dbReference type="Proteomes" id="UP000594464">
    <property type="component" value="Chromosome"/>
</dbReference>
<protein>
    <submittedName>
        <fullName evidence="2">Uncharacterized protein</fullName>
    </submittedName>
</protein>
<evidence type="ECO:0000256" key="1">
    <source>
        <dbReference type="SAM" id="MobiDB-lite"/>
    </source>
</evidence>
<dbReference type="KEGG" id="nva:G3M78_13755"/>
<gene>
    <name evidence="2" type="ORF">G3M78_13755</name>
</gene>
<organism evidence="2 3">
    <name type="scientific">Candidatus Nitrohelix vancouverensis</name>
    <dbReference type="NCBI Taxonomy" id="2705534"/>
    <lineage>
        <taxon>Bacteria</taxon>
        <taxon>Pseudomonadati</taxon>
        <taxon>Nitrospinota/Tectimicrobiota group</taxon>
        <taxon>Nitrospinota</taxon>
        <taxon>Nitrospinia</taxon>
        <taxon>Nitrospinales</taxon>
        <taxon>Nitrospinaceae</taxon>
        <taxon>Candidatus Nitrohelix</taxon>
    </lineage>
</organism>
<feature type="region of interest" description="Disordered" evidence="1">
    <location>
        <begin position="28"/>
        <end position="49"/>
    </location>
</feature>
<proteinExistence type="predicted"/>
<name>A0A7T0C4K4_9BACT</name>
<dbReference type="AlphaFoldDB" id="A0A7T0C4K4"/>
<evidence type="ECO:0000313" key="2">
    <source>
        <dbReference type="EMBL" id="QPJ66403.1"/>
    </source>
</evidence>